<dbReference type="GO" id="GO:0017069">
    <property type="term" value="F:snRNA binding"/>
    <property type="evidence" value="ECO:0007669"/>
    <property type="project" value="TreeGrafter"/>
</dbReference>
<dbReference type="InterPro" id="IPR012677">
    <property type="entry name" value="Nucleotide-bd_a/b_plait_sf"/>
</dbReference>
<evidence type="ECO:0000313" key="5">
    <source>
        <dbReference type="Proteomes" id="UP000272942"/>
    </source>
</evidence>
<organism evidence="6">
    <name type="scientific">Echinostoma caproni</name>
    <dbReference type="NCBI Taxonomy" id="27848"/>
    <lineage>
        <taxon>Eukaryota</taxon>
        <taxon>Metazoa</taxon>
        <taxon>Spiralia</taxon>
        <taxon>Lophotrochozoa</taxon>
        <taxon>Platyhelminthes</taxon>
        <taxon>Trematoda</taxon>
        <taxon>Digenea</taxon>
        <taxon>Plagiorchiida</taxon>
        <taxon>Echinostomata</taxon>
        <taxon>Echinostomatoidea</taxon>
        <taxon>Echinostomatidae</taxon>
        <taxon>Echinostoma</taxon>
    </lineage>
</organism>
<protein>
    <submittedName>
        <fullName evidence="6">RRM domain-containing protein</fullName>
    </submittedName>
</protein>
<evidence type="ECO:0000313" key="6">
    <source>
        <dbReference type="WBParaSite" id="ECPE_0000814001-mRNA-1"/>
    </source>
</evidence>
<evidence type="ECO:0000256" key="3">
    <source>
        <dbReference type="SAM" id="MobiDB-lite"/>
    </source>
</evidence>
<comment type="subcellular location">
    <subcellularLocation>
        <location evidence="1">Nucleus</location>
    </subcellularLocation>
</comment>
<feature type="compositionally biased region" description="Basic residues" evidence="3">
    <location>
        <begin position="128"/>
        <end position="138"/>
    </location>
</feature>
<reference evidence="4 5" key="2">
    <citation type="submission" date="2018-11" db="EMBL/GenBank/DDBJ databases">
        <authorList>
            <consortium name="Pathogen Informatics"/>
        </authorList>
    </citation>
    <scope>NUCLEOTIDE SEQUENCE [LARGE SCALE GENOMIC DNA]</scope>
    <source>
        <strain evidence="4 5">Egypt</strain>
    </source>
</reference>
<dbReference type="InterPro" id="IPR035979">
    <property type="entry name" value="RBD_domain_sf"/>
</dbReference>
<dbReference type="GO" id="GO:0000398">
    <property type="term" value="P:mRNA splicing, via spliceosome"/>
    <property type="evidence" value="ECO:0007669"/>
    <property type="project" value="TreeGrafter"/>
</dbReference>
<gene>
    <name evidence="4" type="ORF">ECPE_LOCUS8118</name>
</gene>
<dbReference type="Proteomes" id="UP000272942">
    <property type="component" value="Unassembled WGS sequence"/>
</dbReference>
<feature type="compositionally biased region" description="Basic and acidic residues" evidence="3">
    <location>
        <begin position="148"/>
        <end position="158"/>
    </location>
</feature>
<dbReference type="EMBL" id="UZAN01045536">
    <property type="protein sequence ID" value="VDP82802.1"/>
    <property type="molecule type" value="Genomic_DNA"/>
</dbReference>
<keyword evidence="5" id="KW-1185">Reference proteome</keyword>
<dbReference type="Gene3D" id="3.30.70.330">
    <property type="match status" value="1"/>
</dbReference>
<evidence type="ECO:0000256" key="2">
    <source>
        <dbReference type="ARBA" id="ARBA00023242"/>
    </source>
</evidence>
<dbReference type="InterPro" id="IPR051183">
    <property type="entry name" value="U1_U11-U12_snRNP_70-35kDa"/>
</dbReference>
<keyword evidence="2" id="KW-0539">Nucleus</keyword>
<dbReference type="WBParaSite" id="ECPE_0000814001-mRNA-1">
    <property type="protein sequence ID" value="ECPE_0000814001-mRNA-1"/>
    <property type="gene ID" value="ECPE_0000814001"/>
</dbReference>
<accession>A0A183AMD3</accession>
<reference evidence="6" key="1">
    <citation type="submission" date="2016-06" db="UniProtKB">
        <authorList>
            <consortium name="WormBaseParasite"/>
        </authorList>
    </citation>
    <scope>IDENTIFICATION</scope>
</reference>
<dbReference type="OrthoDB" id="6159137at2759"/>
<sequence>MAVEFIFPTVVWWIMSQESMADNCPSNLWFPYIRKHGFYDPIIAGSIDGTDEAPHDRAIVRALSANYKPNYQAVLDVDPKATLFLGRLPYAADTNVIREALRKLLNTRRSNQLTDRSGHRSVDDRHSSSRRRSSRRSRSPFANPPKTGHNEQDDHLNPGDELWPKIRLVRNIVTGFPRGYGFAYFRSADEATHVLQCWLHQARSYTDKRNPNIGGLDMPGGEKASDLVDRRTISSADFFVNCYSLEGYISLFCQPFEVRRGSM</sequence>
<dbReference type="SUPFAM" id="SSF54928">
    <property type="entry name" value="RNA-binding domain, RBD"/>
    <property type="match status" value="1"/>
</dbReference>
<evidence type="ECO:0000256" key="1">
    <source>
        <dbReference type="ARBA" id="ARBA00004123"/>
    </source>
</evidence>
<feature type="region of interest" description="Disordered" evidence="3">
    <location>
        <begin position="108"/>
        <end position="158"/>
    </location>
</feature>
<dbReference type="AlphaFoldDB" id="A0A183AMD3"/>
<proteinExistence type="predicted"/>
<dbReference type="GO" id="GO:0003729">
    <property type="term" value="F:mRNA binding"/>
    <property type="evidence" value="ECO:0007669"/>
    <property type="project" value="TreeGrafter"/>
</dbReference>
<feature type="compositionally biased region" description="Basic and acidic residues" evidence="3">
    <location>
        <begin position="116"/>
        <end position="127"/>
    </location>
</feature>
<dbReference type="PANTHER" id="PTHR13952:SF6">
    <property type="entry name" value="U11_U12 SMALL NUCLEAR RIBONUCLEOPROTEIN 35 KDA PROTEIN"/>
    <property type="match status" value="1"/>
</dbReference>
<dbReference type="PANTHER" id="PTHR13952">
    <property type="entry name" value="U1 SMALL NUCLEAR RIBONUCLEOPROTEIN 70 KD"/>
    <property type="match status" value="1"/>
</dbReference>
<evidence type="ECO:0000313" key="4">
    <source>
        <dbReference type="EMBL" id="VDP82802.1"/>
    </source>
</evidence>
<dbReference type="GO" id="GO:0071011">
    <property type="term" value="C:precatalytic spliceosome"/>
    <property type="evidence" value="ECO:0007669"/>
    <property type="project" value="TreeGrafter"/>
</dbReference>
<name>A0A183AMD3_9TREM</name>